<dbReference type="InterPro" id="IPR009683">
    <property type="entry name" value="Extensin-like_C"/>
</dbReference>
<feature type="signal peptide" evidence="1">
    <location>
        <begin position="1"/>
        <end position="17"/>
    </location>
</feature>
<evidence type="ECO:0000313" key="3">
    <source>
        <dbReference type="EMBL" id="GIT95010.1"/>
    </source>
</evidence>
<evidence type="ECO:0000259" key="2">
    <source>
        <dbReference type="Pfam" id="PF06904"/>
    </source>
</evidence>
<gene>
    <name evidence="3" type="ORF">JANAI62_16330</name>
</gene>
<feature type="chain" id="PRO_5046653379" description="Extensin-like C-terminal domain-containing protein" evidence="1">
    <location>
        <begin position="18"/>
        <end position="282"/>
    </location>
</feature>
<organism evidence="3 4">
    <name type="scientific">Jannaschia pagri</name>
    <dbReference type="NCBI Taxonomy" id="2829797"/>
    <lineage>
        <taxon>Bacteria</taxon>
        <taxon>Pseudomonadati</taxon>
        <taxon>Pseudomonadota</taxon>
        <taxon>Alphaproteobacteria</taxon>
        <taxon>Rhodobacterales</taxon>
        <taxon>Roseobacteraceae</taxon>
        <taxon>Jannaschia</taxon>
    </lineage>
</organism>
<protein>
    <recommendedName>
        <fullName evidence="2">Extensin-like C-terminal domain-containing protein</fullName>
    </recommendedName>
</protein>
<evidence type="ECO:0000313" key="4">
    <source>
        <dbReference type="Proteomes" id="UP000786693"/>
    </source>
</evidence>
<evidence type="ECO:0000256" key="1">
    <source>
        <dbReference type="SAM" id="SignalP"/>
    </source>
</evidence>
<keyword evidence="4" id="KW-1185">Reference proteome</keyword>
<dbReference type="RefSeq" id="WP_255576232.1">
    <property type="nucleotide sequence ID" value="NZ_BPFH01000002.1"/>
</dbReference>
<dbReference type="Proteomes" id="UP000786693">
    <property type="component" value="Unassembled WGS sequence"/>
</dbReference>
<keyword evidence="1" id="KW-0732">Signal</keyword>
<reference evidence="3 4" key="1">
    <citation type="submission" date="2021-05" db="EMBL/GenBank/DDBJ databases">
        <title>Bacteria Genome sequencing.</title>
        <authorList>
            <person name="Takabe Y."/>
            <person name="Nakajima Y."/>
            <person name="Suzuki S."/>
            <person name="Shiozaki T."/>
        </authorList>
    </citation>
    <scope>NUCLEOTIDE SEQUENCE [LARGE SCALE GENOMIC DNA]</scope>
    <source>
        <strain evidence="3 4">AI_62</strain>
    </source>
</reference>
<sequence length="282" mass="30100">MMRWLLILTLMVGPAQAEMRPVPRPAPDIVELVPEGRIQTPDLTAVTRSTRPFERLSPARRDTLAMMSALRAETTIIDSDGLVQRSDRPVTRNAEVVLAAASRPRQSAGGGGLCGRSSIQGARIDPVPGAGACGIPEAVRITAVSGVALSRAARMDCGTAQALDDWVRNGVLPVVGNRGGGAVALRVAAGYACRTRNNQPGAKISEHGKGRAIDISGIQLANGTEISVLRDWGRGAEGRILRELHRRACGPFGTVLGPDGDRFHQDHFHFDTARYRSGSFCR</sequence>
<feature type="domain" description="Extensin-like C-terminal" evidence="2">
    <location>
        <begin position="126"/>
        <end position="282"/>
    </location>
</feature>
<comment type="caution">
    <text evidence="3">The sequence shown here is derived from an EMBL/GenBank/DDBJ whole genome shotgun (WGS) entry which is preliminary data.</text>
</comment>
<name>A0ABQ4NLA1_9RHOB</name>
<dbReference type="Pfam" id="PF06904">
    <property type="entry name" value="Extensin-like_C"/>
    <property type="match status" value="1"/>
</dbReference>
<proteinExistence type="predicted"/>
<accession>A0ABQ4NLA1</accession>
<dbReference type="EMBL" id="BPFH01000002">
    <property type="protein sequence ID" value="GIT95010.1"/>
    <property type="molecule type" value="Genomic_DNA"/>
</dbReference>